<name>A0A4R2GH70_9BACT</name>
<accession>A0A4R2GH70</accession>
<protein>
    <recommendedName>
        <fullName evidence="3">Gliding motility-associated lipoprotein GldB</fullName>
    </recommendedName>
</protein>
<dbReference type="AlphaFoldDB" id="A0A4R2GH70"/>
<evidence type="ECO:0000313" key="2">
    <source>
        <dbReference type="Proteomes" id="UP000295221"/>
    </source>
</evidence>
<gene>
    <name evidence="1" type="ORF">EV194_10761</name>
</gene>
<dbReference type="InterPro" id="IPR019853">
    <property type="entry name" value="GldB-like"/>
</dbReference>
<keyword evidence="2" id="KW-1185">Reference proteome</keyword>
<dbReference type="Proteomes" id="UP000295221">
    <property type="component" value="Unassembled WGS sequence"/>
</dbReference>
<proteinExistence type="predicted"/>
<organism evidence="1 2">
    <name type="scientific">Natronoflexus pectinivorans</name>
    <dbReference type="NCBI Taxonomy" id="682526"/>
    <lineage>
        <taxon>Bacteria</taxon>
        <taxon>Pseudomonadati</taxon>
        <taxon>Bacteroidota</taxon>
        <taxon>Bacteroidia</taxon>
        <taxon>Marinilabiliales</taxon>
        <taxon>Marinilabiliaceae</taxon>
        <taxon>Natronoflexus</taxon>
    </lineage>
</organism>
<reference evidence="1 2" key="1">
    <citation type="submission" date="2019-03" db="EMBL/GenBank/DDBJ databases">
        <title>Genomic Encyclopedia of Type Strains, Phase IV (KMG-IV): sequencing the most valuable type-strain genomes for metagenomic binning, comparative biology and taxonomic classification.</title>
        <authorList>
            <person name="Goeker M."/>
        </authorList>
    </citation>
    <scope>NUCLEOTIDE SEQUENCE [LARGE SCALE GENOMIC DNA]</scope>
    <source>
        <strain evidence="1 2">DSM 24179</strain>
    </source>
</reference>
<sequence>MSGNRSFWFRLLVLSPLAFVLLFNSCSCERPPRVDHIEVDINLIPFYEDLFSINPDSFHLELDRLKKTYGKYLEAYSLGVIGAGHPDDSDYVENMRFFLNYEPNQEVLDTVRHVFHDKDALKRELTKAFQYYLYYFPDEPVPDIYLHISGFNQNMVVDSTWLSISVEQYLGADCIFYEWLSVPMYLRRTKVTEKVVPDVMKAIAMSRYLYNDSIDDLANQMIYNGKLLWFVKHMVPDIPDTLLFDFSKEQMAWVKRFEKDMWAVVVEQKHLFSTDRMTLQRYIGKSPFTFFFGQDSPGRTGHYIGYRIIQSFMRRNPDVTLQELMEMDNGHEIFAAARYRP</sequence>
<evidence type="ECO:0000313" key="1">
    <source>
        <dbReference type="EMBL" id="TCO07677.1"/>
    </source>
</evidence>
<dbReference type="RefSeq" id="WP_132434004.1">
    <property type="nucleotide sequence ID" value="NZ_SLWK01000007.1"/>
</dbReference>
<dbReference type="OrthoDB" id="976022at2"/>
<dbReference type="EMBL" id="SLWK01000007">
    <property type="protein sequence ID" value="TCO07677.1"/>
    <property type="molecule type" value="Genomic_DNA"/>
</dbReference>
<dbReference type="Pfam" id="PF25594">
    <property type="entry name" value="GldB_lipo"/>
    <property type="match status" value="1"/>
</dbReference>
<comment type="caution">
    <text evidence="1">The sequence shown here is derived from an EMBL/GenBank/DDBJ whole genome shotgun (WGS) entry which is preliminary data.</text>
</comment>
<evidence type="ECO:0008006" key="3">
    <source>
        <dbReference type="Google" id="ProtNLM"/>
    </source>
</evidence>